<dbReference type="GO" id="GO:0003677">
    <property type="term" value="F:DNA binding"/>
    <property type="evidence" value="ECO:0007669"/>
    <property type="project" value="UniProtKB-KW"/>
</dbReference>
<dbReference type="InterPro" id="IPR050595">
    <property type="entry name" value="Bact_response_regulator"/>
</dbReference>
<comment type="caution">
    <text evidence="9">The sequence shown here is derived from an EMBL/GenBank/DDBJ whole genome shotgun (WGS) entry which is preliminary data.</text>
</comment>
<protein>
    <recommendedName>
        <fullName evidence="8">Response regulatory domain-containing protein</fullName>
    </recommendedName>
</protein>
<dbReference type="Gene3D" id="3.40.50.2300">
    <property type="match status" value="1"/>
</dbReference>
<dbReference type="EMBL" id="MGGR01000030">
    <property type="protein sequence ID" value="OGM32542.1"/>
    <property type="molecule type" value="Genomic_DNA"/>
</dbReference>
<dbReference type="InterPro" id="IPR011006">
    <property type="entry name" value="CheY-like_superfamily"/>
</dbReference>
<keyword evidence="3" id="KW-0805">Transcription regulation</keyword>
<feature type="compositionally biased region" description="Basic and acidic residues" evidence="7">
    <location>
        <begin position="108"/>
        <end position="125"/>
    </location>
</feature>
<feature type="region of interest" description="Disordered" evidence="7">
    <location>
        <begin position="108"/>
        <end position="134"/>
    </location>
</feature>
<evidence type="ECO:0000256" key="1">
    <source>
        <dbReference type="ARBA" id="ARBA00022553"/>
    </source>
</evidence>
<reference evidence="9 10" key="1">
    <citation type="journal article" date="2016" name="Nat. Commun.">
        <title>Thousands of microbial genomes shed light on interconnected biogeochemical processes in an aquifer system.</title>
        <authorList>
            <person name="Anantharaman K."/>
            <person name="Brown C.T."/>
            <person name="Hug L.A."/>
            <person name="Sharon I."/>
            <person name="Castelle C.J."/>
            <person name="Probst A.J."/>
            <person name="Thomas B.C."/>
            <person name="Singh A."/>
            <person name="Wilkins M.J."/>
            <person name="Karaoz U."/>
            <person name="Brodie E.L."/>
            <person name="Williams K.H."/>
            <person name="Hubbard S.S."/>
            <person name="Banfield J.F."/>
        </authorList>
    </citation>
    <scope>NUCLEOTIDE SEQUENCE [LARGE SCALE GENOMIC DNA]</scope>
</reference>
<evidence type="ECO:0000256" key="4">
    <source>
        <dbReference type="ARBA" id="ARBA00023125"/>
    </source>
</evidence>
<dbReference type="InterPro" id="IPR001789">
    <property type="entry name" value="Sig_transdc_resp-reg_receiver"/>
</dbReference>
<evidence type="ECO:0000313" key="9">
    <source>
        <dbReference type="EMBL" id="OGM32542.1"/>
    </source>
</evidence>
<dbReference type="Proteomes" id="UP000177169">
    <property type="component" value="Unassembled WGS sequence"/>
</dbReference>
<evidence type="ECO:0000256" key="5">
    <source>
        <dbReference type="ARBA" id="ARBA00023163"/>
    </source>
</evidence>
<dbReference type="Pfam" id="PF00072">
    <property type="entry name" value="Response_reg"/>
    <property type="match status" value="1"/>
</dbReference>
<gene>
    <name evidence="9" type="ORF">A3D01_01790</name>
</gene>
<sequence length="134" mass="14921">MGKILLIEDDPLMMRLYKKVFERNGFEVEIAERGPEGLAKAESSKPDLILLDIMMPEMDGFEVLKRLKENPSTHDVKVIALTNLAGEEDAKKAIELGAVRYIIKSEHDPEEVVKSSKEVLGKDLGGEQAPDSNE</sequence>
<keyword evidence="1 6" id="KW-0597">Phosphoprotein</keyword>
<keyword evidence="4" id="KW-0238">DNA-binding</keyword>
<proteinExistence type="predicted"/>
<dbReference type="FunFam" id="3.40.50.2300:FF:000001">
    <property type="entry name" value="DNA-binding response regulator PhoB"/>
    <property type="match status" value="1"/>
</dbReference>
<dbReference type="PANTHER" id="PTHR44591:SF3">
    <property type="entry name" value="RESPONSE REGULATORY DOMAIN-CONTAINING PROTEIN"/>
    <property type="match status" value="1"/>
</dbReference>
<dbReference type="AlphaFoldDB" id="A0A1F7YYY7"/>
<organism evidence="9 10">
    <name type="scientific">Candidatus Woesebacteria bacterium RIFCSPHIGHO2_02_FULL_39_13</name>
    <dbReference type="NCBI Taxonomy" id="1802505"/>
    <lineage>
        <taxon>Bacteria</taxon>
        <taxon>Candidatus Woeseibacteriota</taxon>
    </lineage>
</organism>
<evidence type="ECO:0000256" key="6">
    <source>
        <dbReference type="PROSITE-ProRule" id="PRU00169"/>
    </source>
</evidence>
<dbReference type="PROSITE" id="PS50110">
    <property type="entry name" value="RESPONSE_REGULATORY"/>
    <property type="match status" value="1"/>
</dbReference>
<evidence type="ECO:0000259" key="8">
    <source>
        <dbReference type="PROSITE" id="PS50110"/>
    </source>
</evidence>
<dbReference type="SMART" id="SM00448">
    <property type="entry name" value="REC"/>
    <property type="match status" value="1"/>
</dbReference>
<dbReference type="PANTHER" id="PTHR44591">
    <property type="entry name" value="STRESS RESPONSE REGULATOR PROTEIN 1"/>
    <property type="match status" value="1"/>
</dbReference>
<dbReference type="STRING" id="1802505.A3D01_01790"/>
<evidence type="ECO:0000256" key="3">
    <source>
        <dbReference type="ARBA" id="ARBA00023015"/>
    </source>
</evidence>
<feature type="domain" description="Response regulatory" evidence="8">
    <location>
        <begin position="3"/>
        <end position="119"/>
    </location>
</feature>
<dbReference type="SUPFAM" id="SSF52172">
    <property type="entry name" value="CheY-like"/>
    <property type="match status" value="1"/>
</dbReference>
<keyword evidence="2" id="KW-0902">Two-component regulatory system</keyword>
<evidence type="ECO:0000256" key="2">
    <source>
        <dbReference type="ARBA" id="ARBA00023012"/>
    </source>
</evidence>
<evidence type="ECO:0000256" key="7">
    <source>
        <dbReference type="SAM" id="MobiDB-lite"/>
    </source>
</evidence>
<accession>A0A1F7YYY7</accession>
<dbReference type="GO" id="GO:0000160">
    <property type="term" value="P:phosphorelay signal transduction system"/>
    <property type="evidence" value="ECO:0007669"/>
    <property type="project" value="UniProtKB-KW"/>
</dbReference>
<keyword evidence="5" id="KW-0804">Transcription</keyword>
<feature type="modified residue" description="4-aspartylphosphate" evidence="6">
    <location>
        <position position="52"/>
    </location>
</feature>
<evidence type="ECO:0000313" key="10">
    <source>
        <dbReference type="Proteomes" id="UP000177169"/>
    </source>
</evidence>
<name>A0A1F7YYY7_9BACT</name>